<dbReference type="InterPro" id="IPR042263">
    <property type="entry name" value="DPH1/DPH2_1"/>
</dbReference>
<evidence type="ECO:0000256" key="4">
    <source>
        <dbReference type="ARBA" id="ARBA00012221"/>
    </source>
</evidence>
<comment type="similarity">
    <text evidence="3">Belongs to the DPH1/DPH2 family. DPH1 subfamily.</text>
</comment>
<dbReference type="SFLD" id="SFLDS00032">
    <property type="entry name" value="Radical_SAM_3-amino-3-carboxyp"/>
    <property type="match status" value="1"/>
</dbReference>
<name>A0ABR4N6D2_9FUNG</name>
<dbReference type="PANTHER" id="PTHR10762:SF1">
    <property type="entry name" value="2-(3-AMINO-3-CARBOXYPROPYL)HISTIDINE SYNTHASE SUBUNIT 1"/>
    <property type="match status" value="1"/>
</dbReference>
<gene>
    <name evidence="16" type="primary">DPH1</name>
    <name evidence="16" type="ORF">HK105_205353</name>
</gene>
<evidence type="ECO:0000256" key="8">
    <source>
        <dbReference type="ARBA" id="ARBA00022723"/>
    </source>
</evidence>
<comment type="caution">
    <text evidence="16">The sequence shown here is derived from an EMBL/GenBank/DDBJ whole genome shotgun (WGS) entry which is preliminary data.</text>
</comment>
<evidence type="ECO:0000256" key="15">
    <source>
        <dbReference type="SAM" id="MobiDB-lite"/>
    </source>
</evidence>
<evidence type="ECO:0000256" key="12">
    <source>
        <dbReference type="ARBA" id="ARBA00032574"/>
    </source>
</evidence>
<dbReference type="NCBIfam" id="TIGR00322">
    <property type="entry name" value="diphth2_R"/>
    <property type="match status" value="1"/>
</dbReference>
<accession>A0ABR4N6D2</accession>
<organism evidence="16 17">
    <name type="scientific">Polyrhizophydium stewartii</name>
    <dbReference type="NCBI Taxonomy" id="2732419"/>
    <lineage>
        <taxon>Eukaryota</taxon>
        <taxon>Fungi</taxon>
        <taxon>Fungi incertae sedis</taxon>
        <taxon>Chytridiomycota</taxon>
        <taxon>Chytridiomycota incertae sedis</taxon>
        <taxon>Chytridiomycetes</taxon>
        <taxon>Rhizophydiales</taxon>
        <taxon>Rhizophydiales incertae sedis</taxon>
        <taxon>Polyrhizophydium</taxon>
    </lineage>
</organism>
<evidence type="ECO:0000256" key="3">
    <source>
        <dbReference type="ARBA" id="ARBA00010173"/>
    </source>
</evidence>
<dbReference type="Gene3D" id="3.40.50.11840">
    <property type="entry name" value="Diphthamide synthesis DPH1/DPH2 domain 1"/>
    <property type="match status" value="1"/>
</dbReference>
<dbReference type="Proteomes" id="UP001527925">
    <property type="component" value="Unassembled WGS sequence"/>
</dbReference>
<protein>
    <recommendedName>
        <fullName evidence="5">2-(3-amino-3-carboxypropyl)histidine synthase subunit 1</fullName>
        <ecNumber evidence="4">2.5.1.108</ecNumber>
    </recommendedName>
    <alternativeName>
        <fullName evidence="12">Diphthamide biosynthesis protein 1</fullName>
    </alternativeName>
    <alternativeName>
        <fullName evidence="13">Diphtheria toxin resistance protein 1</fullName>
    </alternativeName>
    <alternativeName>
        <fullName evidence="11">S-adenosyl-L-methionine:L-histidine 3-amino-3-carboxypropyltransferase 1</fullName>
    </alternativeName>
</protein>
<comment type="cofactor">
    <cofactor evidence="1">
        <name>[4Fe-4S] cluster</name>
        <dbReference type="ChEBI" id="CHEBI:49883"/>
    </cofactor>
</comment>
<keyword evidence="9" id="KW-0408">Iron</keyword>
<sequence>MPREADQLAAADEPAPAQAQTQTQTQTLSKAEQARKRFIGKQRAGAGVAGQSPASAAELGSIEDAALVPAGAGAGATGGKAKPAASGRAVKTIPDEILNDAQLNAAIAALPANYNFEIHKTVWQIRKNGAKKVALQFPEGLLMFSLAIADILERFASVETLVMGDVTYGACCIDDYTARAVGCDFMVHYGHSCLVPVDVTSIKTLYVFVDIGIDTAHFVQTVRKNVEAGKRIALVATIQFVASMQAAIRDLSEEYKLFVPQAKPLSPGELLGCTAPKLVDQDLILYLGDGRFHLESIMIANPALPAFRYDPYSKVFTREYYEHDEMKSLRLHAIEQARKAAKFGLIVGTLGRQGSPKVMRYIESQLRARGIAFVTVLLSEIFPAKLAQFTDVDAWIQISCPRLSIDWGYAFPKPLLTPYEAAVVFEQTPVWEETYPMDFYARDSLGPWTPNHAPAGSGGSSAAAARRRAAAAAAAASSAPATPAADALQAAVPAS</sequence>
<feature type="compositionally biased region" description="Low complexity" evidence="15">
    <location>
        <begin position="7"/>
        <end position="28"/>
    </location>
</feature>
<keyword evidence="8" id="KW-0479">Metal-binding</keyword>
<evidence type="ECO:0000256" key="7">
    <source>
        <dbReference type="ARBA" id="ARBA00022691"/>
    </source>
</evidence>
<dbReference type="EC" id="2.5.1.108" evidence="4"/>
<evidence type="ECO:0000256" key="2">
    <source>
        <dbReference type="ARBA" id="ARBA00005156"/>
    </source>
</evidence>
<dbReference type="GO" id="GO:0090560">
    <property type="term" value="F:2-(3-amino-3-carboxypropyl)histidine synthase activity"/>
    <property type="evidence" value="ECO:0007669"/>
    <property type="project" value="UniProtKB-EC"/>
</dbReference>
<evidence type="ECO:0000256" key="14">
    <source>
        <dbReference type="ARBA" id="ARBA00048403"/>
    </source>
</evidence>
<dbReference type="Gene3D" id="3.40.50.11850">
    <property type="entry name" value="Diphthamide synthesis DPH1/DPH2 domain 2"/>
    <property type="match status" value="1"/>
</dbReference>
<evidence type="ECO:0000313" key="16">
    <source>
        <dbReference type="EMBL" id="KAL2915031.1"/>
    </source>
</evidence>
<evidence type="ECO:0000313" key="17">
    <source>
        <dbReference type="Proteomes" id="UP001527925"/>
    </source>
</evidence>
<keyword evidence="17" id="KW-1185">Reference proteome</keyword>
<proteinExistence type="inferred from homology"/>
<dbReference type="InterPro" id="IPR042264">
    <property type="entry name" value="DPH1/DPH2_2"/>
</dbReference>
<dbReference type="InterPro" id="IPR016435">
    <property type="entry name" value="DPH1/DPH2"/>
</dbReference>
<evidence type="ECO:0000256" key="10">
    <source>
        <dbReference type="ARBA" id="ARBA00023014"/>
    </source>
</evidence>
<dbReference type="PANTHER" id="PTHR10762">
    <property type="entry name" value="DIPHTHAMIDE BIOSYNTHESIS PROTEIN"/>
    <property type="match status" value="1"/>
</dbReference>
<comment type="catalytic activity">
    <reaction evidence="14">
        <text>L-histidyl-[translation elongation factor 2] + S-adenosyl-L-methionine = 2-[(3S)-amino-3-carboxypropyl]-L-histidyl-[translation elongation factor 2] + S-methyl-5'-thioadenosine + H(+)</text>
        <dbReference type="Rhea" id="RHEA:36783"/>
        <dbReference type="Rhea" id="RHEA-COMP:9748"/>
        <dbReference type="Rhea" id="RHEA-COMP:9749"/>
        <dbReference type="ChEBI" id="CHEBI:15378"/>
        <dbReference type="ChEBI" id="CHEBI:17509"/>
        <dbReference type="ChEBI" id="CHEBI:29979"/>
        <dbReference type="ChEBI" id="CHEBI:59789"/>
        <dbReference type="ChEBI" id="CHEBI:73995"/>
        <dbReference type="EC" id="2.5.1.108"/>
    </reaction>
</comment>
<keyword evidence="7" id="KW-0949">S-adenosyl-L-methionine</keyword>
<reference evidence="16 17" key="1">
    <citation type="submission" date="2023-09" db="EMBL/GenBank/DDBJ databases">
        <title>Pangenome analysis of Batrachochytrium dendrobatidis and related Chytrids.</title>
        <authorList>
            <person name="Yacoub M.N."/>
            <person name="Stajich J.E."/>
            <person name="James T.Y."/>
        </authorList>
    </citation>
    <scope>NUCLEOTIDE SEQUENCE [LARGE SCALE GENOMIC DNA]</scope>
    <source>
        <strain evidence="16 17">JEL0888</strain>
    </source>
</reference>
<evidence type="ECO:0000256" key="9">
    <source>
        <dbReference type="ARBA" id="ARBA00023004"/>
    </source>
</evidence>
<feature type="region of interest" description="Disordered" evidence="15">
    <location>
        <begin position="1"/>
        <end position="36"/>
    </location>
</feature>
<dbReference type="Gene3D" id="3.40.50.11860">
    <property type="entry name" value="Diphthamide synthesis DPH1/DPH2 domain 3"/>
    <property type="match status" value="1"/>
</dbReference>
<dbReference type="SFLD" id="SFLDG01121">
    <property type="entry name" value="Diphthamide_biosynthesis"/>
    <property type="match status" value="1"/>
</dbReference>
<dbReference type="Pfam" id="PF01866">
    <property type="entry name" value="Diphthamide_syn"/>
    <property type="match status" value="1"/>
</dbReference>
<dbReference type="InterPro" id="IPR042265">
    <property type="entry name" value="DPH1/DPH2_3"/>
</dbReference>
<dbReference type="EMBL" id="JADGIZ020000027">
    <property type="protein sequence ID" value="KAL2915031.1"/>
    <property type="molecule type" value="Genomic_DNA"/>
</dbReference>
<evidence type="ECO:0000256" key="1">
    <source>
        <dbReference type="ARBA" id="ARBA00001966"/>
    </source>
</evidence>
<evidence type="ECO:0000256" key="5">
    <source>
        <dbReference type="ARBA" id="ARBA00021915"/>
    </source>
</evidence>
<evidence type="ECO:0000256" key="13">
    <source>
        <dbReference type="ARBA" id="ARBA00032789"/>
    </source>
</evidence>
<keyword evidence="10" id="KW-0411">Iron-sulfur</keyword>
<comment type="pathway">
    <text evidence="2">Protein modification; peptidyl-diphthamide biosynthesis.</text>
</comment>
<evidence type="ECO:0000256" key="6">
    <source>
        <dbReference type="ARBA" id="ARBA00022679"/>
    </source>
</evidence>
<keyword evidence="6 16" id="KW-0808">Transferase</keyword>
<evidence type="ECO:0000256" key="11">
    <source>
        <dbReference type="ARBA" id="ARBA00031690"/>
    </source>
</evidence>